<sequence>MDTTKDISHGKGFYPPLKNQSYGRVKLIFFQIHQHLTTCTPPTARWILLCDSGQCELMDLSPNCQRGRLSAPFPSIPFYHCVVGGTFDLSFSKEGTAEDKLAPTGGSLKEKEVVEIVCKRKPETLCTILYPPPNLKNRNQVPFALSDNAIFF</sequence>
<gene>
    <name evidence="1" type="ORF">AVEN_223811_1</name>
</gene>
<organism evidence="1 2">
    <name type="scientific">Araneus ventricosus</name>
    <name type="common">Orbweaver spider</name>
    <name type="synonym">Epeira ventricosa</name>
    <dbReference type="NCBI Taxonomy" id="182803"/>
    <lineage>
        <taxon>Eukaryota</taxon>
        <taxon>Metazoa</taxon>
        <taxon>Ecdysozoa</taxon>
        <taxon>Arthropoda</taxon>
        <taxon>Chelicerata</taxon>
        <taxon>Arachnida</taxon>
        <taxon>Araneae</taxon>
        <taxon>Araneomorphae</taxon>
        <taxon>Entelegynae</taxon>
        <taxon>Araneoidea</taxon>
        <taxon>Araneidae</taxon>
        <taxon>Araneus</taxon>
    </lineage>
</organism>
<evidence type="ECO:0000313" key="1">
    <source>
        <dbReference type="EMBL" id="GBM17280.1"/>
    </source>
</evidence>
<name>A0A4Y2DKC6_ARAVE</name>
<comment type="caution">
    <text evidence="1">The sequence shown here is derived from an EMBL/GenBank/DDBJ whole genome shotgun (WGS) entry which is preliminary data.</text>
</comment>
<reference evidence="1 2" key="1">
    <citation type="journal article" date="2019" name="Sci. Rep.">
        <title>Orb-weaving spider Araneus ventricosus genome elucidates the spidroin gene catalogue.</title>
        <authorList>
            <person name="Kono N."/>
            <person name="Nakamura H."/>
            <person name="Ohtoshi R."/>
            <person name="Moran D.A.P."/>
            <person name="Shinohara A."/>
            <person name="Yoshida Y."/>
            <person name="Fujiwara M."/>
            <person name="Mori M."/>
            <person name="Tomita M."/>
            <person name="Arakawa K."/>
        </authorList>
    </citation>
    <scope>NUCLEOTIDE SEQUENCE [LARGE SCALE GENOMIC DNA]</scope>
</reference>
<dbReference type="AlphaFoldDB" id="A0A4Y2DKC6"/>
<keyword evidence="2" id="KW-1185">Reference proteome</keyword>
<accession>A0A4Y2DKC6</accession>
<protein>
    <submittedName>
        <fullName evidence="1">Uncharacterized protein</fullName>
    </submittedName>
</protein>
<proteinExistence type="predicted"/>
<dbReference type="EMBL" id="BGPR01000385">
    <property type="protein sequence ID" value="GBM17280.1"/>
    <property type="molecule type" value="Genomic_DNA"/>
</dbReference>
<dbReference type="Proteomes" id="UP000499080">
    <property type="component" value="Unassembled WGS sequence"/>
</dbReference>
<evidence type="ECO:0000313" key="2">
    <source>
        <dbReference type="Proteomes" id="UP000499080"/>
    </source>
</evidence>